<accession>A0A395JKH4</accession>
<keyword evidence="1" id="KW-0732">Signal</keyword>
<sequence>MKYFFLMLMLAMQSTFASTNIDSNLFKDLEQMDALLFERDFYRR</sequence>
<keyword evidence="3" id="KW-1185">Reference proteome</keyword>
<reference evidence="2 3" key="1">
    <citation type="submission" date="2018-06" db="EMBL/GenBank/DDBJ databases">
        <title>Genomic Encyclopedia of Type Strains, Phase IV (KMG-IV): sequencing the most valuable type-strain genomes for metagenomic binning, comparative biology and taxonomic classification.</title>
        <authorList>
            <person name="Goeker M."/>
        </authorList>
    </citation>
    <scope>NUCLEOTIDE SEQUENCE [LARGE SCALE GENOMIC DNA]</scope>
    <source>
        <strain evidence="2 3">DSM 24032</strain>
    </source>
</reference>
<dbReference type="InParanoid" id="A0A395JKH4"/>
<feature type="chain" id="PRO_5017400226" evidence="1">
    <location>
        <begin position="18"/>
        <end position="44"/>
    </location>
</feature>
<protein>
    <submittedName>
        <fullName evidence="2">Uncharacterized protein</fullName>
    </submittedName>
</protein>
<comment type="caution">
    <text evidence="2">The sequence shown here is derived from an EMBL/GenBank/DDBJ whole genome shotgun (WGS) entry which is preliminary data.</text>
</comment>
<evidence type="ECO:0000313" key="2">
    <source>
        <dbReference type="EMBL" id="RBP51059.1"/>
    </source>
</evidence>
<evidence type="ECO:0000256" key="1">
    <source>
        <dbReference type="SAM" id="SignalP"/>
    </source>
</evidence>
<feature type="signal peptide" evidence="1">
    <location>
        <begin position="1"/>
        <end position="17"/>
    </location>
</feature>
<proteinExistence type="predicted"/>
<gene>
    <name evidence="2" type="ORF">DFR28_102478</name>
</gene>
<dbReference type="Proteomes" id="UP000253083">
    <property type="component" value="Unassembled WGS sequence"/>
</dbReference>
<evidence type="ECO:0000313" key="3">
    <source>
        <dbReference type="Proteomes" id="UP000253083"/>
    </source>
</evidence>
<name>A0A395JKH4_9GAMM</name>
<dbReference type="AlphaFoldDB" id="A0A395JKH4"/>
<organism evidence="2 3">
    <name type="scientific">Arenicella xantha</name>
    <dbReference type="NCBI Taxonomy" id="644221"/>
    <lineage>
        <taxon>Bacteria</taxon>
        <taxon>Pseudomonadati</taxon>
        <taxon>Pseudomonadota</taxon>
        <taxon>Gammaproteobacteria</taxon>
        <taxon>Arenicellales</taxon>
        <taxon>Arenicellaceae</taxon>
        <taxon>Arenicella</taxon>
    </lineage>
</organism>
<dbReference type="EMBL" id="QNRT01000002">
    <property type="protein sequence ID" value="RBP51059.1"/>
    <property type="molecule type" value="Genomic_DNA"/>
</dbReference>
<dbReference type="RefSeq" id="WP_281268366.1">
    <property type="nucleotide sequence ID" value="NZ_QNRT01000002.1"/>
</dbReference>